<dbReference type="InterPro" id="IPR051677">
    <property type="entry name" value="AfsR-DnrI-RedD_regulator"/>
</dbReference>
<evidence type="ECO:0000256" key="4">
    <source>
        <dbReference type="ARBA" id="ARBA00023163"/>
    </source>
</evidence>
<dbReference type="Gene3D" id="1.10.10.10">
    <property type="entry name" value="Winged helix-like DNA-binding domain superfamily/Winged helix DNA-binding domain"/>
    <property type="match status" value="1"/>
</dbReference>
<gene>
    <name evidence="7" type="ORF">BZB76_1141</name>
</gene>
<dbReference type="SUPFAM" id="SSF48452">
    <property type="entry name" value="TPR-like"/>
    <property type="match status" value="1"/>
</dbReference>
<dbReference type="Pfam" id="PF00486">
    <property type="entry name" value="Trans_reg_C"/>
    <property type="match status" value="1"/>
</dbReference>
<dbReference type="InterPro" id="IPR036388">
    <property type="entry name" value="WH-like_DNA-bd_sf"/>
</dbReference>
<reference evidence="7 8" key="1">
    <citation type="submission" date="2018-10" db="EMBL/GenBank/DDBJ databases">
        <title>Genomic Encyclopedia of Archaeal and Bacterial Type Strains, Phase II (KMG-II): from individual species to whole genera.</title>
        <authorList>
            <person name="Goeker M."/>
        </authorList>
    </citation>
    <scope>NUCLEOTIDE SEQUENCE [LARGE SCALE GENOMIC DNA]</scope>
    <source>
        <strain evidence="7 8">DSM 43383</strain>
    </source>
</reference>
<evidence type="ECO:0000256" key="3">
    <source>
        <dbReference type="ARBA" id="ARBA00023125"/>
    </source>
</evidence>
<dbReference type="SUPFAM" id="SSF46894">
    <property type="entry name" value="C-terminal effector domain of the bipartite response regulators"/>
    <property type="match status" value="1"/>
</dbReference>
<proteinExistence type="inferred from homology"/>
<sequence>MAVDSWGTKSGRGIGPIRGNGMGVDLLGTVCIVVQGRRTELRAGKVRAMLATLALEAGRTVSHDELTEELWPGELLRNPRNALQAHATRIRRILGHCVTDPGAELPLRAVYNGYVLDIPRAFVDGNRFLDLTARAGALLADDPRQACELLQAALALWSGPALLHTRDGRRCRGAAALLEERRLAAWEDLVSAHLLLGEERPAIAEMQRLVASHPTRESLCELLMLALYRGGRQSEAMHLFHRTRMKLDEELGVQPGRSLRRMYGHILGQHPTLESSDAVLRFRRETAAAG</sequence>
<keyword evidence="4" id="KW-0804">Transcription</keyword>
<dbReference type="PANTHER" id="PTHR35807:SF1">
    <property type="entry name" value="TRANSCRIPTIONAL REGULATOR REDD"/>
    <property type="match status" value="1"/>
</dbReference>
<dbReference type="CDD" id="cd15831">
    <property type="entry name" value="BTAD"/>
    <property type="match status" value="1"/>
</dbReference>
<protein>
    <submittedName>
        <fullName evidence="7">DNA-binding SARP family transcriptional activator</fullName>
    </submittedName>
</protein>
<comment type="similarity">
    <text evidence="1">Belongs to the AfsR/DnrI/RedD regulatory family.</text>
</comment>
<keyword evidence="3 5" id="KW-0238">DNA-binding</keyword>
<dbReference type="PANTHER" id="PTHR35807">
    <property type="entry name" value="TRANSCRIPTIONAL REGULATOR REDD-RELATED"/>
    <property type="match status" value="1"/>
</dbReference>
<dbReference type="Gene3D" id="1.25.40.10">
    <property type="entry name" value="Tetratricopeptide repeat domain"/>
    <property type="match status" value="1"/>
</dbReference>
<feature type="DNA-binding region" description="OmpR/PhoB-type" evidence="5">
    <location>
        <begin position="14"/>
        <end position="118"/>
    </location>
</feature>
<evidence type="ECO:0000256" key="2">
    <source>
        <dbReference type="ARBA" id="ARBA00023015"/>
    </source>
</evidence>
<dbReference type="PROSITE" id="PS51755">
    <property type="entry name" value="OMPR_PHOB"/>
    <property type="match status" value="1"/>
</dbReference>
<evidence type="ECO:0000259" key="6">
    <source>
        <dbReference type="PROSITE" id="PS51755"/>
    </source>
</evidence>
<dbReference type="InterPro" id="IPR016032">
    <property type="entry name" value="Sig_transdc_resp-reg_C-effctor"/>
</dbReference>
<dbReference type="InterPro" id="IPR005158">
    <property type="entry name" value="BTAD"/>
</dbReference>
<dbReference type="AlphaFoldDB" id="A0A495R0M9"/>
<dbReference type="GO" id="GO:0006355">
    <property type="term" value="P:regulation of DNA-templated transcription"/>
    <property type="evidence" value="ECO:0007669"/>
    <property type="project" value="InterPro"/>
</dbReference>
<dbReference type="GO" id="GO:0003677">
    <property type="term" value="F:DNA binding"/>
    <property type="evidence" value="ECO:0007669"/>
    <property type="project" value="UniProtKB-UniRule"/>
</dbReference>
<evidence type="ECO:0000256" key="5">
    <source>
        <dbReference type="PROSITE-ProRule" id="PRU01091"/>
    </source>
</evidence>
<keyword evidence="8" id="KW-1185">Reference proteome</keyword>
<dbReference type="Proteomes" id="UP000274601">
    <property type="component" value="Unassembled WGS sequence"/>
</dbReference>
<dbReference type="SMART" id="SM01043">
    <property type="entry name" value="BTAD"/>
    <property type="match status" value="1"/>
</dbReference>
<comment type="caution">
    <text evidence="7">The sequence shown here is derived from an EMBL/GenBank/DDBJ whole genome shotgun (WGS) entry which is preliminary data.</text>
</comment>
<dbReference type="Pfam" id="PF03704">
    <property type="entry name" value="BTAD"/>
    <property type="match status" value="1"/>
</dbReference>
<dbReference type="InterPro" id="IPR001867">
    <property type="entry name" value="OmpR/PhoB-type_DNA-bd"/>
</dbReference>
<dbReference type="GO" id="GO:0000160">
    <property type="term" value="P:phosphorelay signal transduction system"/>
    <property type="evidence" value="ECO:0007669"/>
    <property type="project" value="InterPro"/>
</dbReference>
<dbReference type="EMBL" id="RBWU01000001">
    <property type="protein sequence ID" value="RKS79666.1"/>
    <property type="molecule type" value="Genomic_DNA"/>
</dbReference>
<evidence type="ECO:0000256" key="1">
    <source>
        <dbReference type="ARBA" id="ARBA00005820"/>
    </source>
</evidence>
<feature type="domain" description="OmpR/PhoB-type" evidence="6">
    <location>
        <begin position="14"/>
        <end position="118"/>
    </location>
</feature>
<dbReference type="InterPro" id="IPR011990">
    <property type="entry name" value="TPR-like_helical_dom_sf"/>
</dbReference>
<keyword evidence="2" id="KW-0805">Transcription regulation</keyword>
<evidence type="ECO:0000313" key="7">
    <source>
        <dbReference type="EMBL" id="RKS79666.1"/>
    </source>
</evidence>
<accession>A0A495R0M9</accession>
<organism evidence="7 8">
    <name type="scientific">Actinomadura pelletieri DSM 43383</name>
    <dbReference type="NCBI Taxonomy" id="1120940"/>
    <lineage>
        <taxon>Bacteria</taxon>
        <taxon>Bacillati</taxon>
        <taxon>Actinomycetota</taxon>
        <taxon>Actinomycetes</taxon>
        <taxon>Streptosporangiales</taxon>
        <taxon>Thermomonosporaceae</taxon>
        <taxon>Actinomadura</taxon>
    </lineage>
</organism>
<name>A0A495R0M9_9ACTN</name>
<dbReference type="SMART" id="SM00862">
    <property type="entry name" value="Trans_reg_C"/>
    <property type="match status" value="1"/>
</dbReference>
<evidence type="ECO:0000313" key="8">
    <source>
        <dbReference type="Proteomes" id="UP000274601"/>
    </source>
</evidence>